<dbReference type="GO" id="GO:0006355">
    <property type="term" value="P:regulation of DNA-templated transcription"/>
    <property type="evidence" value="ECO:0007669"/>
    <property type="project" value="InterPro"/>
</dbReference>
<dbReference type="GO" id="GO:0000160">
    <property type="term" value="P:phosphorelay signal transduction system"/>
    <property type="evidence" value="ECO:0007669"/>
    <property type="project" value="UniProtKB-KW"/>
</dbReference>
<dbReference type="NCBIfam" id="TIGR02974">
    <property type="entry name" value="phageshock_pspF"/>
    <property type="match status" value="1"/>
</dbReference>
<dbReference type="InterPro" id="IPR058031">
    <property type="entry name" value="AAA_lid_NorR"/>
</dbReference>
<evidence type="ECO:0000313" key="11">
    <source>
        <dbReference type="Proteomes" id="UP000305654"/>
    </source>
</evidence>
<dbReference type="Proteomes" id="UP000305654">
    <property type="component" value="Unassembled WGS sequence"/>
</dbReference>
<dbReference type="PROSITE" id="PS00688">
    <property type="entry name" value="SIGMA54_INTERACT_3"/>
    <property type="match status" value="1"/>
</dbReference>
<keyword evidence="7" id="KW-0804">Transcription</keyword>
<gene>
    <name evidence="10" type="primary">pspF</name>
    <name evidence="10" type="ORF">FE263_15540</name>
</gene>
<dbReference type="GO" id="GO:0043565">
    <property type="term" value="F:sequence-specific DNA binding"/>
    <property type="evidence" value="ECO:0007669"/>
    <property type="project" value="InterPro"/>
</dbReference>
<comment type="caution">
    <text evidence="10">The sequence shown here is derived from an EMBL/GenBank/DDBJ whole genome shotgun (WGS) entry which is preliminary data.</text>
</comment>
<keyword evidence="2" id="KW-0067">ATP-binding</keyword>
<evidence type="ECO:0000313" key="10">
    <source>
        <dbReference type="EMBL" id="TLU71863.1"/>
    </source>
</evidence>
<feature type="region of interest" description="Disordered" evidence="8">
    <location>
        <begin position="343"/>
        <end position="366"/>
    </location>
</feature>
<evidence type="ECO:0000256" key="1">
    <source>
        <dbReference type="ARBA" id="ARBA00022741"/>
    </source>
</evidence>
<dbReference type="InterPro" id="IPR003593">
    <property type="entry name" value="AAA+_ATPase"/>
</dbReference>
<dbReference type="PANTHER" id="PTHR32071:SF38">
    <property type="entry name" value="PSP OPERON TRANSCRIPTIONAL ACTIVATOR"/>
    <property type="match status" value="1"/>
</dbReference>
<organism evidence="10 11">
    <name type="scientific">Lichenicoccus roseus</name>
    <dbReference type="NCBI Taxonomy" id="2683649"/>
    <lineage>
        <taxon>Bacteria</taxon>
        <taxon>Pseudomonadati</taxon>
        <taxon>Pseudomonadota</taxon>
        <taxon>Alphaproteobacteria</taxon>
        <taxon>Acetobacterales</taxon>
        <taxon>Acetobacteraceae</taxon>
        <taxon>Lichenicoccus</taxon>
    </lineage>
</organism>
<dbReference type="Pfam" id="PF25601">
    <property type="entry name" value="AAA_lid_14"/>
    <property type="match status" value="1"/>
</dbReference>
<dbReference type="InterPro" id="IPR025944">
    <property type="entry name" value="Sigma_54_int_dom_CS"/>
</dbReference>
<keyword evidence="4" id="KW-0805">Transcription regulation</keyword>
<evidence type="ECO:0000256" key="8">
    <source>
        <dbReference type="SAM" id="MobiDB-lite"/>
    </source>
</evidence>
<keyword evidence="5" id="KW-0238">DNA-binding</keyword>
<dbReference type="InterPro" id="IPR009057">
    <property type="entry name" value="Homeodomain-like_sf"/>
</dbReference>
<dbReference type="InterPro" id="IPR002197">
    <property type="entry name" value="HTH_Fis"/>
</dbReference>
<dbReference type="SUPFAM" id="SSF46689">
    <property type="entry name" value="Homeodomain-like"/>
    <property type="match status" value="1"/>
</dbReference>
<dbReference type="PANTHER" id="PTHR32071">
    <property type="entry name" value="TRANSCRIPTIONAL REGULATORY PROTEIN"/>
    <property type="match status" value="1"/>
</dbReference>
<dbReference type="FunFam" id="3.40.50.300:FF:000006">
    <property type="entry name" value="DNA-binding transcriptional regulator NtrC"/>
    <property type="match status" value="1"/>
</dbReference>
<evidence type="ECO:0000256" key="3">
    <source>
        <dbReference type="ARBA" id="ARBA00023012"/>
    </source>
</evidence>
<dbReference type="PROSITE" id="PS00676">
    <property type="entry name" value="SIGMA54_INTERACT_2"/>
    <property type="match status" value="1"/>
</dbReference>
<dbReference type="InterPro" id="IPR027417">
    <property type="entry name" value="P-loop_NTPase"/>
</dbReference>
<dbReference type="RefSeq" id="WP_138326933.1">
    <property type="nucleotide sequence ID" value="NZ_VCDI01000005.1"/>
</dbReference>
<dbReference type="CDD" id="cd00009">
    <property type="entry name" value="AAA"/>
    <property type="match status" value="1"/>
</dbReference>
<dbReference type="Gene3D" id="1.10.8.60">
    <property type="match status" value="1"/>
</dbReference>
<dbReference type="InterPro" id="IPR002078">
    <property type="entry name" value="Sigma_54_int"/>
</dbReference>
<protein>
    <submittedName>
        <fullName evidence="10">Phage shock protein operon transcriptional activator</fullName>
    </submittedName>
</protein>
<evidence type="ECO:0000256" key="5">
    <source>
        <dbReference type="ARBA" id="ARBA00023125"/>
    </source>
</evidence>
<sequence>MARSATPSEDNATPLGEAPLFRDMLEHVSQAAPLKRPVLVIGERGTGKELVASRLAFLSPRWDRPFIKLNCAALDDALLDSELFGHEAGAFTGAARRRPGRFELADGGTLFLDEIATASASVQEKLLRVIEYGSFERVGGNETQRVDVRVVAATHADLPALARLGKFRADLLDRLAFDVIAVPALRDRPEDIPLLAGHFAIRMTRELGREMFAGFGQDAMAVLRRHDWPGNVRELRNVVERSVYRMSNPARPLTQIVIDPFPSLPGAAASTPIPPVPVLAAPTATVPDPTIPTEGDFLTRTRAFEAMLLKQALEAARFNQRTASRALGLTYYQFRHHLKTHGLLNRGGEETEDTKGEETAQSAKAS</sequence>
<dbReference type="Gene3D" id="3.40.50.300">
    <property type="entry name" value="P-loop containing nucleotide triphosphate hydrolases"/>
    <property type="match status" value="1"/>
</dbReference>
<keyword evidence="11" id="KW-1185">Reference proteome</keyword>
<evidence type="ECO:0000256" key="4">
    <source>
        <dbReference type="ARBA" id="ARBA00023015"/>
    </source>
</evidence>
<keyword evidence="3" id="KW-0902">Two-component regulatory system</keyword>
<evidence type="ECO:0000259" key="9">
    <source>
        <dbReference type="PROSITE" id="PS50045"/>
    </source>
</evidence>
<proteinExistence type="predicted"/>
<dbReference type="OrthoDB" id="9770562at2"/>
<evidence type="ECO:0000256" key="6">
    <source>
        <dbReference type="ARBA" id="ARBA00023159"/>
    </source>
</evidence>
<feature type="domain" description="Sigma-54 factor interaction" evidence="9">
    <location>
        <begin position="14"/>
        <end position="244"/>
    </location>
</feature>
<dbReference type="SMART" id="SM00382">
    <property type="entry name" value="AAA"/>
    <property type="match status" value="1"/>
</dbReference>
<dbReference type="Pfam" id="PF00158">
    <property type="entry name" value="Sigma54_activat"/>
    <property type="match status" value="1"/>
</dbReference>
<dbReference type="EMBL" id="VCDI01000005">
    <property type="protein sequence ID" value="TLU71863.1"/>
    <property type="molecule type" value="Genomic_DNA"/>
</dbReference>
<keyword evidence="1" id="KW-0547">Nucleotide-binding</keyword>
<dbReference type="Pfam" id="PF02954">
    <property type="entry name" value="HTH_8"/>
    <property type="match status" value="1"/>
</dbReference>
<dbReference type="PROSITE" id="PS50045">
    <property type="entry name" value="SIGMA54_INTERACT_4"/>
    <property type="match status" value="1"/>
</dbReference>
<dbReference type="InterPro" id="IPR025943">
    <property type="entry name" value="Sigma_54_int_dom_ATP-bd_2"/>
</dbReference>
<dbReference type="GO" id="GO:0005524">
    <property type="term" value="F:ATP binding"/>
    <property type="evidence" value="ECO:0007669"/>
    <property type="project" value="UniProtKB-KW"/>
</dbReference>
<accession>A0A5R9J4T1</accession>
<dbReference type="AlphaFoldDB" id="A0A5R9J4T1"/>
<dbReference type="InterPro" id="IPR014317">
    <property type="entry name" value="Transcription_activator_PspF"/>
</dbReference>
<feature type="compositionally biased region" description="Basic and acidic residues" evidence="8">
    <location>
        <begin position="347"/>
        <end position="358"/>
    </location>
</feature>
<dbReference type="SUPFAM" id="SSF52540">
    <property type="entry name" value="P-loop containing nucleoside triphosphate hydrolases"/>
    <property type="match status" value="1"/>
</dbReference>
<evidence type="ECO:0000256" key="7">
    <source>
        <dbReference type="ARBA" id="ARBA00023163"/>
    </source>
</evidence>
<name>A0A5R9J4T1_9PROT</name>
<evidence type="ECO:0000256" key="2">
    <source>
        <dbReference type="ARBA" id="ARBA00022840"/>
    </source>
</evidence>
<reference evidence="10 11" key="1">
    <citation type="submission" date="2019-05" db="EMBL/GenBank/DDBJ databases">
        <authorList>
            <person name="Pankratov T."/>
            <person name="Grouzdev D."/>
        </authorList>
    </citation>
    <scope>NUCLEOTIDE SEQUENCE [LARGE SCALE GENOMIC DNA]</scope>
    <source>
        <strain evidence="10 11">KEBCLARHB70R</strain>
    </source>
</reference>
<keyword evidence="6" id="KW-0010">Activator</keyword>